<dbReference type="EnsemblBacteria" id="ABA52076">
    <property type="protein sequence ID" value="ABA52076"/>
    <property type="gene ID" value="BURPS1710b_A1123"/>
</dbReference>
<dbReference type="AlphaFoldDB" id="Q3JJH2"/>
<gene>
    <name evidence="1" type="ordered locus">BURPS1710b_A1123</name>
</gene>
<evidence type="ECO:0000313" key="1">
    <source>
        <dbReference type="EMBL" id="ABA52076.1"/>
    </source>
</evidence>
<name>Q3JJH2_BURP1</name>
<sequence>MPELVVLLVLLVPVAVLESALDVVAEAAVHGIDLPGGTWIVRSQLLMPVTAPRPIMFAPS</sequence>
<proteinExistence type="predicted"/>
<dbReference type="KEGG" id="bpm:BURPS1710b_A1123"/>
<reference evidence="1 2" key="1">
    <citation type="submission" date="2005-09" db="EMBL/GenBank/DDBJ databases">
        <authorList>
            <person name="Woods D.E."/>
            <person name="Nierman W.C."/>
        </authorList>
    </citation>
    <scope>NUCLEOTIDE SEQUENCE [LARGE SCALE GENOMIC DNA]</scope>
    <source>
        <strain evidence="1 2">1710b</strain>
    </source>
</reference>
<dbReference type="EMBL" id="CP000125">
    <property type="protein sequence ID" value="ABA52076.1"/>
    <property type="molecule type" value="Genomic_DNA"/>
</dbReference>
<dbReference type="Proteomes" id="UP000002700">
    <property type="component" value="Chromosome II"/>
</dbReference>
<dbReference type="HOGENOM" id="CLU_2932404_0_0_4"/>
<protein>
    <submittedName>
        <fullName evidence="1">Uncharacterized protein</fullName>
    </submittedName>
</protein>
<evidence type="ECO:0000313" key="2">
    <source>
        <dbReference type="Proteomes" id="UP000002700"/>
    </source>
</evidence>
<accession>Q3JJH2</accession>
<organism evidence="1 2">
    <name type="scientific">Burkholderia pseudomallei (strain 1710b)</name>
    <dbReference type="NCBI Taxonomy" id="320372"/>
    <lineage>
        <taxon>Bacteria</taxon>
        <taxon>Pseudomonadati</taxon>
        <taxon>Pseudomonadota</taxon>
        <taxon>Betaproteobacteria</taxon>
        <taxon>Burkholderiales</taxon>
        <taxon>Burkholderiaceae</taxon>
        <taxon>Burkholderia</taxon>
        <taxon>pseudomallei group</taxon>
    </lineage>
</organism>